<organism evidence="1 2">
    <name type="scientific">Clostridium acetireducens DSM 10703</name>
    <dbReference type="NCBI Taxonomy" id="1121290"/>
    <lineage>
        <taxon>Bacteria</taxon>
        <taxon>Bacillati</taxon>
        <taxon>Bacillota</taxon>
        <taxon>Clostridia</taxon>
        <taxon>Eubacteriales</taxon>
        <taxon>Clostridiaceae</taxon>
        <taxon>Clostridium</taxon>
    </lineage>
</organism>
<dbReference type="RefSeq" id="WP_070109524.1">
    <property type="nucleotide sequence ID" value="NZ_LZFO01000006.1"/>
</dbReference>
<evidence type="ECO:0008006" key="3">
    <source>
        <dbReference type="Google" id="ProtNLM"/>
    </source>
</evidence>
<sequence>MKKETKQTLGVIWKHPESGLSFKIGILEKFKKNYYFKYNVEETKKALENEEFSLFPAFPSLSGQYFKESLFSTFLNMVPKNNRGKNTDEFEILKNIGSSNNNNYEFTNLSEEINNLEEKGNED</sequence>
<proteinExistence type="predicted"/>
<name>A0A1E8F1B6_9CLOT</name>
<gene>
    <name evidence="1" type="ORF">CLOACE_05600</name>
</gene>
<protein>
    <recommendedName>
        <fullName evidence="3">HipA N-terminal subdomain 1 domain-containing protein</fullName>
    </recommendedName>
</protein>
<dbReference type="STRING" id="1121290.CLAOCE_05600"/>
<accession>A0A1E8F1B6</accession>
<comment type="caution">
    <text evidence="1">The sequence shown here is derived from an EMBL/GenBank/DDBJ whole genome shotgun (WGS) entry which is preliminary data.</text>
</comment>
<dbReference type="Proteomes" id="UP000175744">
    <property type="component" value="Unassembled WGS sequence"/>
</dbReference>
<evidence type="ECO:0000313" key="2">
    <source>
        <dbReference type="Proteomes" id="UP000175744"/>
    </source>
</evidence>
<dbReference type="EMBL" id="LZFO01000006">
    <property type="protein sequence ID" value="OFI06974.1"/>
    <property type="molecule type" value="Genomic_DNA"/>
</dbReference>
<evidence type="ECO:0000313" key="1">
    <source>
        <dbReference type="EMBL" id="OFI06974.1"/>
    </source>
</evidence>
<dbReference type="AlphaFoldDB" id="A0A1E8F1B6"/>
<keyword evidence="2" id="KW-1185">Reference proteome</keyword>
<reference evidence="1 2" key="1">
    <citation type="submission" date="2016-06" db="EMBL/GenBank/DDBJ databases">
        <title>Genome sequence of Clostridium acetireducens DSM 10703.</title>
        <authorList>
            <person name="Poehlein A."/>
            <person name="Fluechter S."/>
            <person name="Duerre P."/>
            <person name="Daniel R."/>
        </authorList>
    </citation>
    <scope>NUCLEOTIDE SEQUENCE [LARGE SCALE GENOMIC DNA]</scope>
    <source>
        <strain evidence="1 2">DSM 10703</strain>
    </source>
</reference>